<dbReference type="EMBL" id="MWDQ01000069">
    <property type="protein sequence ID" value="OQB73692.1"/>
    <property type="molecule type" value="Genomic_DNA"/>
</dbReference>
<sequence length="390" mass="45302">MNVKRDLFKDIDEKGRSVFPGFISYIDDKQPFLIHRYGRLDFSDGYDDFCDCFSYDNGKTWTEPVLKLKKYQQAGKHIRYAENACFFDKERKKLFTFAAKRTYVENKIEVDGPSYVVYDIFDLETKTWLGEKEIESDLPGDLFISFCFPVQMERNIILVPAITRFVDCNRTIIHYKGCWAPANQSLSILMYLRDRNNVEFIFGRPALIDLEKSSRGIGENTVAKLKNGNLVMVCRGDNSMFPEKPGYKWVCFSKNGGISWTDPEPFVCDDGTIYESSSTGSAIFRSKINDKLYWIGNLCIEGKRANGNWPRYPLVIVEVNEDPFCMKHSTISIIDTKAPDEPETLQLSNFRFYQDNENGDIVVFLTRFGERDQKNWKNAGYYRYRISLDD</sequence>
<dbReference type="Proteomes" id="UP000485562">
    <property type="component" value="Unassembled WGS sequence"/>
</dbReference>
<dbReference type="AlphaFoldDB" id="A0A1V6C9X5"/>
<reference evidence="1" key="1">
    <citation type="submission" date="2017-02" db="EMBL/GenBank/DDBJ databases">
        <title>Delving into the versatile metabolic prowess of the omnipresent phylum Bacteroidetes.</title>
        <authorList>
            <person name="Nobu M.K."/>
            <person name="Mei R."/>
            <person name="Narihiro T."/>
            <person name="Kuroda K."/>
            <person name="Liu W.-T."/>
        </authorList>
    </citation>
    <scope>NUCLEOTIDE SEQUENCE</scope>
    <source>
        <strain evidence="1">ADurb.Bin131</strain>
    </source>
</reference>
<dbReference type="Gene3D" id="2.120.10.10">
    <property type="match status" value="1"/>
</dbReference>
<dbReference type="InterPro" id="IPR036278">
    <property type="entry name" value="Sialidase_sf"/>
</dbReference>
<evidence type="ECO:0008006" key="2">
    <source>
        <dbReference type="Google" id="ProtNLM"/>
    </source>
</evidence>
<dbReference type="SUPFAM" id="SSF50939">
    <property type="entry name" value="Sialidases"/>
    <property type="match status" value="1"/>
</dbReference>
<evidence type="ECO:0000313" key="1">
    <source>
        <dbReference type="EMBL" id="OQB73692.1"/>
    </source>
</evidence>
<protein>
    <recommendedName>
        <fullName evidence="2">Sialidase domain-containing protein</fullName>
    </recommendedName>
</protein>
<name>A0A1V6C9X5_UNCT6</name>
<organism evidence="1">
    <name type="scientific">candidate division TA06 bacterium ADurb.Bin131</name>
    <dbReference type="NCBI Taxonomy" id="1852827"/>
    <lineage>
        <taxon>Bacteria</taxon>
        <taxon>Bacteria division TA06</taxon>
    </lineage>
</organism>
<proteinExistence type="predicted"/>
<comment type="caution">
    <text evidence="1">The sequence shown here is derived from an EMBL/GenBank/DDBJ whole genome shotgun (WGS) entry which is preliminary data.</text>
</comment>
<accession>A0A1V6C9X5</accession>
<gene>
    <name evidence="1" type="ORF">BWX89_00838</name>
</gene>
<dbReference type="CDD" id="cd15482">
    <property type="entry name" value="Sialidase_non-viral"/>
    <property type="match status" value="1"/>
</dbReference>